<evidence type="ECO:0000313" key="1">
    <source>
        <dbReference type="EMBL" id="SDK03051.1"/>
    </source>
</evidence>
<dbReference type="AlphaFoldDB" id="A0A1G8YJW6"/>
<dbReference type="RefSeq" id="WP_093157423.1">
    <property type="nucleotide sequence ID" value="NZ_FNEK01000029.1"/>
</dbReference>
<keyword evidence="2" id="KW-1185">Reference proteome</keyword>
<proteinExistence type="predicted"/>
<dbReference type="STRING" id="571298.SAMN04488026_102939"/>
<dbReference type="OrthoDB" id="7738517at2"/>
<organism evidence="1 2">
    <name type="scientific">Aliiruegeria lutimaris</name>
    <dbReference type="NCBI Taxonomy" id="571298"/>
    <lineage>
        <taxon>Bacteria</taxon>
        <taxon>Pseudomonadati</taxon>
        <taxon>Pseudomonadota</taxon>
        <taxon>Alphaproteobacteria</taxon>
        <taxon>Rhodobacterales</taxon>
        <taxon>Roseobacteraceae</taxon>
        <taxon>Aliiruegeria</taxon>
    </lineage>
</organism>
<gene>
    <name evidence="1" type="ORF">SAMN04488026_102939</name>
</gene>
<sequence>MISSISKKRVLIAAGSYVDAAAAIRLAERIASGLIAELGGVLIDDEAIAETTGLPVQRVVTSGGMLVQVPSRSRLAGLMQSDARAFRSGLSGVASACTVEWVFEHRRGDLISGICEAARGWDLLLVGHRTGRRRVGRVVLVDHALSPSSEAASLARGIADRLGTDVATIAVNGQSGGADEPDTSPEIVQSEQALLARINRINAALVIVDLAEGPLRGREQLRHLIEASRCPVLVLNASRAEPAIAHSAMIPEPPRRPEMDM</sequence>
<name>A0A1G8YJW6_9RHOB</name>
<evidence type="ECO:0008006" key="3">
    <source>
        <dbReference type="Google" id="ProtNLM"/>
    </source>
</evidence>
<protein>
    <recommendedName>
        <fullName evidence="3">Universal stress protein family protein</fullName>
    </recommendedName>
</protein>
<dbReference type="Proteomes" id="UP000199382">
    <property type="component" value="Unassembled WGS sequence"/>
</dbReference>
<accession>A0A1G8YJW6</accession>
<evidence type="ECO:0000313" key="2">
    <source>
        <dbReference type="Proteomes" id="UP000199382"/>
    </source>
</evidence>
<dbReference type="SUPFAM" id="SSF52402">
    <property type="entry name" value="Adenine nucleotide alpha hydrolases-like"/>
    <property type="match status" value="1"/>
</dbReference>
<reference evidence="1 2" key="1">
    <citation type="submission" date="2016-10" db="EMBL/GenBank/DDBJ databases">
        <authorList>
            <person name="de Groot N.N."/>
        </authorList>
    </citation>
    <scope>NUCLEOTIDE SEQUENCE [LARGE SCALE GENOMIC DNA]</scope>
    <source>
        <strain evidence="1 2">DSM 25294</strain>
    </source>
</reference>
<dbReference type="EMBL" id="FNEK01000029">
    <property type="protein sequence ID" value="SDK03051.1"/>
    <property type="molecule type" value="Genomic_DNA"/>
</dbReference>